<dbReference type="SMART" id="SM00895">
    <property type="entry name" value="FCD"/>
    <property type="match status" value="1"/>
</dbReference>
<dbReference type="Gene3D" id="1.10.10.10">
    <property type="entry name" value="Winged helix-like DNA-binding domain superfamily/Winged helix DNA-binding domain"/>
    <property type="match status" value="1"/>
</dbReference>
<evidence type="ECO:0000313" key="5">
    <source>
        <dbReference type="EMBL" id="GLB65913.1"/>
    </source>
</evidence>
<dbReference type="PANTHER" id="PTHR43537">
    <property type="entry name" value="TRANSCRIPTIONAL REGULATOR, GNTR FAMILY"/>
    <property type="match status" value="1"/>
</dbReference>
<evidence type="ECO:0000256" key="2">
    <source>
        <dbReference type="ARBA" id="ARBA00023125"/>
    </source>
</evidence>
<keyword evidence="2" id="KW-0238">DNA-binding</keyword>
<dbReference type="SMART" id="SM00345">
    <property type="entry name" value="HTH_GNTR"/>
    <property type="match status" value="1"/>
</dbReference>
<evidence type="ECO:0000313" key="6">
    <source>
        <dbReference type="Proteomes" id="UP001209654"/>
    </source>
</evidence>
<dbReference type="InterPro" id="IPR000524">
    <property type="entry name" value="Tscrpt_reg_HTH_GntR"/>
</dbReference>
<proteinExistence type="predicted"/>
<evidence type="ECO:0000256" key="1">
    <source>
        <dbReference type="ARBA" id="ARBA00023015"/>
    </source>
</evidence>
<dbReference type="InterPro" id="IPR036388">
    <property type="entry name" value="WH-like_DNA-bd_sf"/>
</dbReference>
<dbReference type="SUPFAM" id="SSF46785">
    <property type="entry name" value="Winged helix' DNA-binding domain"/>
    <property type="match status" value="1"/>
</dbReference>
<name>A0ABQ5MPK1_9MICC</name>
<feature type="domain" description="HTH gntR-type" evidence="4">
    <location>
        <begin position="32"/>
        <end position="99"/>
    </location>
</feature>
<dbReference type="CDD" id="cd07377">
    <property type="entry name" value="WHTH_GntR"/>
    <property type="match status" value="1"/>
</dbReference>
<dbReference type="Pfam" id="PF07729">
    <property type="entry name" value="FCD"/>
    <property type="match status" value="1"/>
</dbReference>
<dbReference type="Gene3D" id="1.20.120.530">
    <property type="entry name" value="GntR ligand-binding domain-like"/>
    <property type="match status" value="1"/>
</dbReference>
<gene>
    <name evidence="5" type="ORF">AHIS1636_03520</name>
</gene>
<protein>
    <submittedName>
        <fullName evidence="5">GntR family transcriptional regulator</fullName>
    </submittedName>
</protein>
<dbReference type="InterPro" id="IPR011711">
    <property type="entry name" value="GntR_C"/>
</dbReference>
<organism evidence="5 6">
    <name type="scientific">Arthrobacter mangrovi</name>
    <dbReference type="NCBI Taxonomy" id="2966350"/>
    <lineage>
        <taxon>Bacteria</taxon>
        <taxon>Bacillati</taxon>
        <taxon>Actinomycetota</taxon>
        <taxon>Actinomycetes</taxon>
        <taxon>Micrococcales</taxon>
        <taxon>Micrococcaceae</taxon>
        <taxon>Arthrobacter</taxon>
    </lineage>
</organism>
<dbReference type="SUPFAM" id="SSF48008">
    <property type="entry name" value="GntR ligand-binding domain-like"/>
    <property type="match status" value="1"/>
</dbReference>
<dbReference type="PANTHER" id="PTHR43537:SF44">
    <property type="entry name" value="GNTR FAMILY REGULATORY PROTEIN"/>
    <property type="match status" value="1"/>
</dbReference>
<dbReference type="Proteomes" id="UP001209654">
    <property type="component" value="Unassembled WGS sequence"/>
</dbReference>
<keyword evidence="3" id="KW-0804">Transcription</keyword>
<comment type="caution">
    <text evidence="5">The sequence shown here is derived from an EMBL/GenBank/DDBJ whole genome shotgun (WGS) entry which is preliminary data.</text>
</comment>
<dbReference type="InterPro" id="IPR008920">
    <property type="entry name" value="TF_FadR/GntR_C"/>
</dbReference>
<evidence type="ECO:0000259" key="4">
    <source>
        <dbReference type="PROSITE" id="PS50949"/>
    </source>
</evidence>
<keyword evidence="6" id="KW-1185">Reference proteome</keyword>
<accession>A0ABQ5MPK1</accession>
<reference evidence="5 6" key="1">
    <citation type="journal article" date="2023" name="Int. J. Syst. Evol. Microbiol.">
        <title>Arthrobacter mangrovi sp. nov., an actinobacterium isolated from the rhizosphere of a mangrove.</title>
        <authorList>
            <person name="Hamada M."/>
            <person name="Saitou S."/>
            <person name="Enomoto N."/>
            <person name="Nanri K."/>
            <person name="Hidaka K."/>
            <person name="Miura T."/>
            <person name="Tamura T."/>
        </authorList>
    </citation>
    <scope>NUCLEOTIDE SEQUENCE [LARGE SCALE GENOMIC DNA]</scope>
    <source>
        <strain evidence="5 6">NBRC 112813</strain>
    </source>
</reference>
<dbReference type="PROSITE" id="PS50949">
    <property type="entry name" value="HTH_GNTR"/>
    <property type="match status" value="1"/>
</dbReference>
<sequence length="266" mass="28940">MPPGHQPGGTAPGGAAHIEWAGDIYPGDGMSSRLHSLVIEALGQRIVSGELAPGDTMFSERLEEELGVSRSVAREAVRVLQSLGLVETVKRVGIRVLPRERWNVFDPSVIRWRLADAGKGAQLRSLTELRSAVEPAAAELAAQHSPEDIAAELLAVAARMRKLGRAGDLQGFLELDIHFHALVLAASGNEMFAQMESMIAEVLRGRTDYGLMPAHPHEEALQLHVDVANAIQSGQPEAAREAMDKIMRRTVAEVESVWRDEPRVFS</sequence>
<dbReference type="InterPro" id="IPR036390">
    <property type="entry name" value="WH_DNA-bd_sf"/>
</dbReference>
<keyword evidence="1" id="KW-0805">Transcription regulation</keyword>
<dbReference type="Pfam" id="PF00392">
    <property type="entry name" value="GntR"/>
    <property type="match status" value="1"/>
</dbReference>
<dbReference type="EMBL" id="BRVS01000001">
    <property type="protein sequence ID" value="GLB65913.1"/>
    <property type="molecule type" value="Genomic_DNA"/>
</dbReference>
<evidence type="ECO:0000256" key="3">
    <source>
        <dbReference type="ARBA" id="ARBA00023163"/>
    </source>
</evidence>